<evidence type="ECO:0000313" key="3">
    <source>
        <dbReference type="Proteomes" id="UP000076502"/>
    </source>
</evidence>
<feature type="region of interest" description="Disordered" evidence="1">
    <location>
        <begin position="1"/>
        <end position="47"/>
    </location>
</feature>
<organism evidence="2 3">
    <name type="scientific">Dufourea novaeangliae</name>
    <name type="common">Sweat bee</name>
    <dbReference type="NCBI Taxonomy" id="178035"/>
    <lineage>
        <taxon>Eukaryota</taxon>
        <taxon>Metazoa</taxon>
        <taxon>Ecdysozoa</taxon>
        <taxon>Arthropoda</taxon>
        <taxon>Hexapoda</taxon>
        <taxon>Insecta</taxon>
        <taxon>Pterygota</taxon>
        <taxon>Neoptera</taxon>
        <taxon>Endopterygota</taxon>
        <taxon>Hymenoptera</taxon>
        <taxon>Apocrita</taxon>
        <taxon>Aculeata</taxon>
        <taxon>Apoidea</taxon>
        <taxon>Anthophila</taxon>
        <taxon>Halictidae</taxon>
        <taxon>Rophitinae</taxon>
        <taxon>Dufourea</taxon>
    </lineage>
</organism>
<evidence type="ECO:0000313" key="2">
    <source>
        <dbReference type="EMBL" id="KZC13934.1"/>
    </source>
</evidence>
<feature type="compositionally biased region" description="Polar residues" evidence="1">
    <location>
        <begin position="66"/>
        <end position="78"/>
    </location>
</feature>
<dbReference type="Proteomes" id="UP000076502">
    <property type="component" value="Unassembled WGS sequence"/>
</dbReference>
<feature type="region of interest" description="Disordered" evidence="1">
    <location>
        <begin position="66"/>
        <end position="102"/>
    </location>
</feature>
<keyword evidence="3" id="KW-1185">Reference proteome</keyword>
<feature type="compositionally biased region" description="Basic and acidic residues" evidence="1">
    <location>
        <begin position="79"/>
        <end position="89"/>
    </location>
</feature>
<dbReference type="EMBL" id="KQ435025">
    <property type="protein sequence ID" value="KZC13934.1"/>
    <property type="molecule type" value="Genomic_DNA"/>
</dbReference>
<sequence>MGRRATQKPANSGEVSVFRGTPRRNEYRRMRQYNESMMPPTDTGADEPMEHEQRYLKAVGQKTLTRLQHNQSRASNWRENPRKKEERPARPAPNFERFKAKTETAPERDLYATLDERLGRKMPYSMFLHYCTTLLTGTLIDLKVNENKETFLMKEGDVRSFLDHTIPQPIGEYFSLITATTTQAGDHVRANVPDSVIPLRGDNAGTFGPVDAEIHIKYECYVCPLTTRRRSEATLRADRDWTPLPDELIPAGLEATPNFLGFGPIDNINPEGRTAMTGMSFPQQDTDNLEARLQYFRELMTRVDHTLQILSGKYKVSNSLVAKKHVPELLGFIEVTSEVPPMDELSAVNRVILSSNAGGASLGNMTYINGLKRRRSEAAPGFALRGYRDDPGLRVARFTAIASSGNRAFDVDEYLRRNFHM</sequence>
<reference evidence="2 3" key="1">
    <citation type="submission" date="2015-07" db="EMBL/GenBank/DDBJ databases">
        <title>The genome of Dufourea novaeangliae.</title>
        <authorList>
            <person name="Pan H."/>
            <person name="Kapheim K."/>
        </authorList>
    </citation>
    <scope>NUCLEOTIDE SEQUENCE [LARGE SCALE GENOMIC DNA]</scope>
    <source>
        <strain evidence="2">0120121106</strain>
        <tissue evidence="2">Whole body</tissue>
    </source>
</reference>
<accession>A0A154PRF8</accession>
<protein>
    <submittedName>
        <fullName evidence="2">Uncharacterized protein</fullName>
    </submittedName>
</protein>
<proteinExistence type="predicted"/>
<evidence type="ECO:0000256" key="1">
    <source>
        <dbReference type="SAM" id="MobiDB-lite"/>
    </source>
</evidence>
<name>A0A154PRF8_DUFNO</name>
<dbReference type="AlphaFoldDB" id="A0A154PRF8"/>
<dbReference type="STRING" id="178035.A0A154PRF8"/>
<gene>
    <name evidence="2" type="ORF">WN55_06260</name>
</gene>